<evidence type="ECO:0000313" key="1">
    <source>
        <dbReference type="EMBL" id="GAH81417.1"/>
    </source>
</evidence>
<reference evidence="1" key="1">
    <citation type="journal article" date="2014" name="Front. Microbiol.">
        <title>High frequency of phylogenetically diverse reductive dehalogenase-homologous genes in deep subseafloor sedimentary metagenomes.</title>
        <authorList>
            <person name="Kawai M."/>
            <person name="Futagami T."/>
            <person name="Toyoda A."/>
            <person name="Takaki Y."/>
            <person name="Nishi S."/>
            <person name="Hori S."/>
            <person name="Arai W."/>
            <person name="Tsubouchi T."/>
            <person name="Morono Y."/>
            <person name="Uchiyama I."/>
            <person name="Ito T."/>
            <person name="Fujiyama A."/>
            <person name="Inagaki F."/>
            <person name="Takami H."/>
        </authorList>
    </citation>
    <scope>NUCLEOTIDE SEQUENCE</scope>
    <source>
        <strain evidence="1">Expedition CK06-06</strain>
    </source>
</reference>
<gene>
    <name evidence="1" type="ORF">S03H2_64785</name>
</gene>
<dbReference type="EMBL" id="BARU01042121">
    <property type="protein sequence ID" value="GAH81417.1"/>
    <property type="molecule type" value="Genomic_DNA"/>
</dbReference>
<feature type="non-terminal residue" evidence="1">
    <location>
        <position position="1"/>
    </location>
</feature>
<comment type="caution">
    <text evidence="1">The sequence shown here is derived from an EMBL/GenBank/DDBJ whole genome shotgun (WGS) entry which is preliminary data.</text>
</comment>
<dbReference type="SUPFAM" id="SSF56935">
    <property type="entry name" value="Porins"/>
    <property type="match status" value="1"/>
</dbReference>
<sequence>RYGRMGHECPLMIKLYGTVQLPLGFLTSFYYSYFDGYPWQRTVRVAPPKEWADANNASYDSYTINVEPSGTRRYPAVNNLDFRLEKELNLDFGRLGLFVDIYNLLGHSYLNPVVNPGGTWSPTAENTNLGTYSPSGRYKRITNLSGIRTFKLSFRFSF</sequence>
<name>X1II81_9ZZZZ</name>
<proteinExistence type="predicted"/>
<protein>
    <recommendedName>
        <fullName evidence="2">TonB-dependent receptor-like beta-barrel domain-containing protein</fullName>
    </recommendedName>
</protein>
<organism evidence="1">
    <name type="scientific">marine sediment metagenome</name>
    <dbReference type="NCBI Taxonomy" id="412755"/>
    <lineage>
        <taxon>unclassified sequences</taxon>
        <taxon>metagenomes</taxon>
        <taxon>ecological metagenomes</taxon>
    </lineage>
</organism>
<evidence type="ECO:0008006" key="2">
    <source>
        <dbReference type="Google" id="ProtNLM"/>
    </source>
</evidence>
<accession>X1II81</accession>
<dbReference type="AlphaFoldDB" id="X1II81"/>